<reference evidence="1 2" key="1">
    <citation type="submission" date="2020-10" db="EMBL/GenBank/DDBJ databases">
        <authorList>
            <person name="Peeters C."/>
        </authorList>
    </citation>
    <scope>NUCLEOTIDE SEQUENCE [LARGE SCALE GENOMIC DNA]</scope>
    <source>
        <strain evidence="1 2">LMG 27952</strain>
    </source>
</reference>
<dbReference type="EMBL" id="CAJHCQ010000018">
    <property type="protein sequence ID" value="CAD6555019.1"/>
    <property type="molecule type" value="Genomic_DNA"/>
</dbReference>
<accession>A0ABN7ICR2</accession>
<name>A0ABN7ICR2_9BURK</name>
<proteinExistence type="predicted"/>
<dbReference type="InterPro" id="IPR011009">
    <property type="entry name" value="Kinase-like_dom_sf"/>
</dbReference>
<dbReference type="SUPFAM" id="SSF56112">
    <property type="entry name" value="Protein kinase-like (PK-like)"/>
    <property type="match status" value="1"/>
</dbReference>
<gene>
    <name evidence="1" type="ORF">LMG27952_05738</name>
</gene>
<comment type="caution">
    <text evidence="1">The sequence shown here is derived from an EMBL/GenBank/DDBJ whole genome shotgun (WGS) entry which is preliminary data.</text>
</comment>
<sequence>MRGNGRVVDYAVRMRRFDQRLLLSNLLSNGEQSAADIDAAATRLATIHRHARRANRFVRACHGDLHFGNIVRYRRHALRWIDLTCDLAFLLKSLRAHRLFNRYLEPTADFAGLAALRPYVAFCALVRAPVALLKARSPAPHDALARGGDASLDLIFAASEARVMYEPASWRLLCHGFSGSGKSVASRVLAEHVCVRRMGRLDSAADS</sequence>
<evidence type="ECO:0000313" key="2">
    <source>
        <dbReference type="Proteomes" id="UP000656319"/>
    </source>
</evidence>
<protein>
    <recommendedName>
        <fullName evidence="3">Aminoglycoside phosphotransferase domain-containing protein</fullName>
    </recommendedName>
</protein>
<dbReference type="Proteomes" id="UP000656319">
    <property type="component" value="Unassembled WGS sequence"/>
</dbReference>
<evidence type="ECO:0008006" key="3">
    <source>
        <dbReference type="Google" id="ProtNLM"/>
    </source>
</evidence>
<keyword evidence="2" id="KW-1185">Reference proteome</keyword>
<evidence type="ECO:0000313" key="1">
    <source>
        <dbReference type="EMBL" id="CAD6555019.1"/>
    </source>
</evidence>
<organism evidence="1 2">
    <name type="scientific">Paraburkholderia hiiakae</name>
    <dbReference type="NCBI Taxonomy" id="1081782"/>
    <lineage>
        <taxon>Bacteria</taxon>
        <taxon>Pseudomonadati</taxon>
        <taxon>Pseudomonadota</taxon>
        <taxon>Betaproteobacteria</taxon>
        <taxon>Burkholderiales</taxon>
        <taxon>Burkholderiaceae</taxon>
        <taxon>Paraburkholderia</taxon>
    </lineage>
</organism>